<comment type="caution">
    <text evidence="1">The sequence shown here is derived from an EMBL/GenBank/DDBJ whole genome shotgun (WGS) entry which is preliminary data.</text>
</comment>
<dbReference type="AlphaFoldDB" id="A0A1F6G125"/>
<gene>
    <name evidence="1" type="ORF">A3H16_01665</name>
</gene>
<protein>
    <submittedName>
        <fullName evidence="1">Uncharacterized protein</fullName>
    </submittedName>
</protein>
<evidence type="ECO:0000313" key="2">
    <source>
        <dbReference type="Proteomes" id="UP000178601"/>
    </source>
</evidence>
<sequence length="89" mass="10416">MAIEKYITTRELLRGFKKYKEMLLSGKVMHLVISIENGQELEVTKRQKGLSGKELARRIRALKKPIHIERPVGLFDEILERAEQRRDGK</sequence>
<organism evidence="1 2">
    <name type="scientific">Candidatus Kaiserbacteria bacterium RIFCSPLOWO2_12_FULL_53_8</name>
    <dbReference type="NCBI Taxonomy" id="1798529"/>
    <lineage>
        <taxon>Bacteria</taxon>
        <taxon>Candidatus Kaiseribacteriota</taxon>
    </lineage>
</organism>
<name>A0A1F6G125_9BACT</name>
<dbReference type="EMBL" id="MFMQ01000037">
    <property type="protein sequence ID" value="OGG91822.1"/>
    <property type="molecule type" value="Genomic_DNA"/>
</dbReference>
<reference evidence="1 2" key="1">
    <citation type="journal article" date="2016" name="Nat. Commun.">
        <title>Thousands of microbial genomes shed light on interconnected biogeochemical processes in an aquifer system.</title>
        <authorList>
            <person name="Anantharaman K."/>
            <person name="Brown C.T."/>
            <person name="Hug L.A."/>
            <person name="Sharon I."/>
            <person name="Castelle C.J."/>
            <person name="Probst A.J."/>
            <person name="Thomas B.C."/>
            <person name="Singh A."/>
            <person name="Wilkins M.J."/>
            <person name="Karaoz U."/>
            <person name="Brodie E.L."/>
            <person name="Williams K.H."/>
            <person name="Hubbard S.S."/>
            <person name="Banfield J.F."/>
        </authorList>
    </citation>
    <scope>NUCLEOTIDE SEQUENCE [LARGE SCALE GENOMIC DNA]</scope>
</reference>
<dbReference type="Proteomes" id="UP000178601">
    <property type="component" value="Unassembled WGS sequence"/>
</dbReference>
<proteinExistence type="predicted"/>
<accession>A0A1F6G125</accession>
<evidence type="ECO:0000313" key="1">
    <source>
        <dbReference type="EMBL" id="OGG91822.1"/>
    </source>
</evidence>